<feature type="compositionally biased region" description="Polar residues" evidence="1">
    <location>
        <begin position="75"/>
        <end position="94"/>
    </location>
</feature>
<accession>A0A8X7QJE9</accession>
<dbReference type="InterPro" id="IPR044251">
    <property type="entry name" value="LHP1-like"/>
</dbReference>
<comment type="caution">
    <text evidence="2">The sequence shown here is derived from an EMBL/GenBank/DDBJ whole genome shotgun (WGS) entry which is preliminary data.</text>
</comment>
<gene>
    <name evidence="2" type="ORF">Bca52824_065448</name>
</gene>
<dbReference type="AlphaFoldDB" id="A0A8X7QJE9"/>
<sequence length="203" mass="22550">MVDILEDLTGETQTNSVYSNKEWIVADWGCAWPETDNIWELLENLQSISASIDAFEKCNLRPGKAVKKRKGQYGGCNSQLNKKKNQQGLTSTSDDASEKTDPTLNERFMKEVLKSGIVKRYIPDETTSNNQITKAADQNGTPDLDIVRIIKAVVGGGRDWGSTYITNNGQDSLVTFSSLRSDGEEVTVDNKFLRAHKVITIIC</sequence>
<protein>
    <submittedName>
        <fullName evidence="2">Uncharacterized protein</fullName>
    </submittedName>
</protein>
<dbReference type="Proteomes" id="UP000886595">
    <property type="component" value="Unassembled WGS sequence"/>
</dbReference>
<proteinExistence type="predicted"/>
<dbReference type="EMBL" id="JAAMPC010000013">
    <property type="protein sequence ID" value="KAG2270893.1"/>
    <property type="molecule type" value="Genomic_DNA"/>
</dbReference>
<name>A0A8X7QJE9_BRACI</name>
<dbReference type="PANTHER" id="PTHR47240">
    <property type="entry name" value="CHROMO DOMAIN-CONTAINING PROTEIN LHP1"/>
    <property type="match status" value="1"/>
</dbReference>
<keyword evidence="3" id="KW-1185">Reference proteome</keyword>
<organism evidence="2 3">
    <name type="scientific">Brassica carinata</name>
    <name type="common">Ethiopian mustard</name>
    <name type="synonym">Abyssinian cabbage</name>
    <dbReference type="NCBI Taxonomy" id="52824"/>
    <lineage>
        <taxon>Eukaryota</taxon>
        <taxon>Viridiplantae</taxon>
        <taxon>Streptophyta</taxon>
        <taxon>Embryophyta</taxon>
        <taxon>Tracheophyta</taxon>
        <taxon>Spermatophyta</taxon>
        <taxon>Magnoliopsida</taxon>
        <taxon>eudicotyledons</taxon>
        <taxon>Gunneridae</taxon>
        <taxon>Pentapetalae</taxon>
        <taxon>rosids</taxon>
        <taxon>malvids</taxon>
        <taxon>Brassicales</taxon>
        <taxon>Brassicaceae</taxon>
        <taxon>Brassiceae</taxon>
        <taxon>Brassica</taxon>
    </lineage>
</organism>
<dbReference type="OrthoDB" id="1918685at2759"/>
<dbReference type="GO" id="GO:0031507">
    <property type="term" value="P:heterochromatin formation"/>
    <property type="evidence" value="ECO:0007669"/>
    <property type="project" value="InterPro"/>
</dbReference>
<evidence type="ECO:0000256" key="1">
    <source>
        <dbReference type="SAM" id="MobiDB-lite"/>
    </source>
</evidence>
<dbReference type="PANTHER" id="PTHR47240:SF4">
    <property type="entry name" value="CHROMO DOMAIN-CONTAINING PROTEIN"/>
    <property type="match status" value="1"/>
</dbReference>
<evidence type="ECO:0000313" key="2">
    <source>
        <dbReference type="EMBL" id="KAG2270893.1"/>
    </source>
</evidence>
<reference evidence="2 3" key="1">
    <citation type="submission" date="2020-02" db="EMBL/GenBank/DDBJ databases">
        <authorList>
            <person name="Ma Q."/>
            <person name="Huang Y."/>
            <person name="Song X."/>
            <person name="Pei D."/>
        </authorList>
    </citation>
    <scope>NUCLEOTIDE SEQUENCE [LARGE SCALE GENOMIC DNA]</scope>
    <source>
        <strain evidence="2">Sxm20200214</strain>
        <tissue evidence="2">Leaf</tissue>
    </source>
</reference>
<evidence type="ECO:0000313" key="3">
    <source>
        <dbReference type="Proteomes" id="UP000886595"/>
    </source>
</evidence>
<feature type="region of interest" description="Disordered" evidence="1">
    <location>
        <begin position="69"/>
        <end position="104"/>
    </location>
</feature>